<evidence type="ECO:0000313" key="2">
    <source>
        <dbReference type="EMBL" id="KAF9463916.1"/>
    </source>
</evidence>
<keyword evidence="3" id="KW-1185">Reference proteome</keyword>
<feature type="compositionally biased region" description="Polar residues" evidence="1">
    <location>
        <begin position="57"/>
        <end position="72"/>
    </location>
</feature>
<accession>A0A9P5Y8W5</accession>
<protein>
    <submittedName>
        <fullName evidence="2">Uncharacterized protein</fullName>
    </submittedName>
</protein>
<dbReference type="AlphaFoldDB" id="A0A9P5Y8W5"/>
<dbReference type="EMBL" id="MU150258">
    <property type="protein sequence ID" value="KAF9463916.1"/>
    <property type="molecule type" value="Genomic_DNA"/>
</dbReference>
<name>A0A9P5Y8W5_9AGAR</name>
<sequence>MAQIDLMPEDIAPLTTETDQVDDILDMFYVDSESDGLDAMEQEDVDLYNLYGDGSATPYTRPSSPQQDTSQAKDMPERGGTLNDEDTSRLTYDNTEDNTDEKVRVEKDIYKEHEETTDQDLEEYK</sequence>
<organism evidence="2 3">
    <name type="scientific">Collybia nuda</name>
    <dbReference type="NCBI Taxonomy" id="64659"/>
    <lineage>
        <taxon>Eukaryota</taxon>
        <taxon>Fungi</taxon>
        <taxon>Dikarya</taxon>
        <taxon>Basidiomycota</taxon>
        <taxon>Agaricomycotina</taxon>
        <taxon>Agaricomycetes</taxon>
        <taxon>Agaricomycetidae</taxon>
        <taxon>Agaricales</taxon>
        <taxon>Tricholomatineae</taxon>
        <taxon>Clitocybaceae</taxon>
        <taxon>Collybia</taxon>
    </lineage>
</organism>
<dbReference type="OrthoDB" id="10576035at2759"/>
<comment type="caution">
    <text evidence="2">The sequence shown here is derived from an EMBL/GenBank/DDBJ whole genome shotgun (WGS) entry which is preliminary data.</text>
</comment>
<proteinExistence type="predicted"/>
<reference evidence="2" key="1">
    <citation type="submission" date="2020-11" db="EMBL/GenBank/DDBJ databases">
        <authorList>
            <consortium name="DOE Joint Genome Institute"/>
            <person name="Ahrendt S."/>
            <person name="Riley R."/>
            <person name="Andreopoulos W."/>
            <person name="Labutti K."/>
            <person name="Pangilinan J."/>
            <person name="Ruiz-Duenas F.J."/>
            <person name="Barrasa J.M."/>
            <person name="Sanchez-Garcia M."/>
            <person name="Camarero S."/>
            <person name="Miyauchi S."/>
            <person name="Serrano A."/>
            <person name="Linde D."/>
            <person name="Babiker R."/>
            <person name="Drula E."/>
            <person name="Ayuso-Fernandez I."/>
            <person name="Pacheco R."/>
            <person name="Padilla G."/>
            <person name="Ferreira P."/>
            <person name="Barriuso J."/>
            <person name="Kellner H."/>
            <person name="Castanera R."/>
            <person name="Alfaro M."/>
            <person name="Ramirez L."/>
            <person name="Pisabarro A.G."/>
            <person name="Kuo A."/>
            <person name="Tritt A."/>
            <person name="Lipzen A."/>
            <person name="He G."/>
            <person name="Yan M."/>
            <person name="Ng V."/>
            <person name="Cullen D."/>
            <person name="Martin F."/>
            <person name="Rosso M.-N."/>
            <person name="Henrissat B."/>
            <person name="Hibbett D."/>
            <person name="Martinez A.T."/>
            <person name="Grigoriev I.V."/>
        </authorList>
    </citation>
    <scope>NUCLEOTIDE SEQUENCE</scope>
    <source>
        <strain evidence="2">CBS 247.69</strain>
    </source>
</reference>
<dbReference type="Proteomes" id="UP000807353">
    <property type="component" value="Unassembled WGS sequence"/>
</dbReference>
<evidence type="ECO:0000256" key="1">
    <source>
        <dbReference type="SAM" id="MobiDB-lite"/>
    </source>
</evidence>
<feature type="region of interest" description="Disordered" evidence="1">
    <location>
        <begin position="50"/>
        <end position="125"/>
    </location>
</feature>
<feature type="compositionally biased region" description="Basic and acidic residues" evidence="1">
    <location>
        <begin position="100"/>
        <end position="125"/>
    </location>
</feature>
<gene>
    <name evidence="2" type="ORF">BDZ94DRAFT_1297549</name>
</gene>
<evidence type="ECO:0000313" key="3">
    <source>
        <dbReference type="Proteomes" id="UP000807353"/>
    </source>
</evidence>